<reference evidence="3 4" key="1">
    <citation type="journal article" date="2005" name="Nature">
        <title>The genome of the social amoeba Dictyostelium discoideum.</title>
        <authorList>
            <consortium name="The Dictyostelium discoideum Sequencing Consortium"/>
            <person name="Eichinger L."/>
            <person name="Pachebat J.A."/>
            <person name="Glockner G."/>
            <person name="Rajandream M.A."/>
            <person name="Sucgang R."/>
            <person name="Berriman M."/>
            <person name="Song J."/>
            <person name="Olsen R."/>
            <person name="Szafranski K."/>
            <person name="Xu Q."/>
            <person name="Tunggal B."/>
            <person name="Kummerfeld S."/>
            <person name="Madera M."/>
            <person name="Konfortov B.A."/>
            <person name="Rivero F."/>
            <person name="Bankier A.T."/>
            <person name="Lehmann R."/>
            <person name="Hamlin N."/>
            <person name="Davies R."/>
            <person name="Gaudet P."/>
            <person name="Fey P."/>
            <person name="Pilcher K."/>
            <person name="Chen G."/>
            <person name="Saunders D."/>
            <person name="Sodergren E."/>
            <person name="Davis P."/>
            <person name="Kerhornou A."/>
            <person name="Nie X."/>
            <person name="Hall N."/>
            <person name="Anjard C."/>
            <person name="Hemphill L."/>
            <person name="Bason N."/>
            <person name="Farbrother P."/>
            <person name="Desany B."/>
            <person name="Just E."/>
            <person name="Morio T."/>
            <person name="Rost R."/>
            <person name="Churcher C."/>
            <person name="Cooper J."/>
            <person name="Haydock S."/>
            <person name="van Driessche N."/>
            <person name="Cronin A."/>
            <person name="Goodhead I."/>
            <person name="Muzny D."/>
            <person name="Mourier T."/>
            <person name="Pain A."/>
            <person name="Lu M."/>
            <person name="Harper D."/>
            <person name="Lindsay R."/>
            <person name="Hauser H."/>
            <person name="James K."/>
            <person name="Quiles M."/>
            <person name="Madan Babu M."/>
            <person name="Saito T."/>
            <person name="Buchrieser C."/>
            <person name="Wardroper A."/>
            <person name="Felder M."/>
            <person name="Thangavelu M."/>
            <person name="Johnson D."/>
            <person name="Knights A."/>
            <person name="Loulseged H."/>
            <person name="Mungall K."/>
            <person name="Oliver K."/>
            <person name="Price C."/>
            <person name="Quail M.A."/>
            <person name="Urushihara H."/>
            <person name="Hernandez J."/>
            <person name="Rabbinowitsch E."/>
            <person name="Steffen D."/>
            <person name="Sanders M."/>
            <person name="Ma J."/>
            <person name="Kohara Y."/>
            <person name="Sharp S."/>
            <person name="Simmonds M."/>
            <person name="Spiegler S."/>
            <person name="Tivey A."/>
            <person name="Sugano S."/>
            <person name="White B."/>
            <person name="Walker D."/>
            <person name="Woodward J."/>
            <person name="Winckler T."/>
            <person name="Tanaka Y."/>
            <person name="Shaulsky G."/>
            <person name="Schleicher M."/>
            <person name="Weinstock G."/>
            <person name="Rosenthal A."/>
            <person name="Cox E.C."/>
            <person name="Chisholm R.L."/>
            <person name="Gibbs R."/>
            <person name="Loomis W.F."/>
            <person name="Platzer M."/>
            <person name="Kay R.R."/>
            <person name="Williams J."/>
            <person name="Dear P.H."/>
            <person name="Noegel A.A."/>
            <person name="Barrell B."/>
            <person name="Kuspa A."/>
        </authorList>
    </citation>
    <scope>NUCLEOTIDE SEQUENCE [LARGE SCALE GENOMIC DNA]</scope>
    <source>
        <strain evidence="3 4">AX4</strain>
    </source>
</reference>
<evidence type="ECO:0000313" key="4">
    <source>
        <dbReference type="Proteomes" id="UP000002195"/>
    </source>
</evidence>
<dbReference type="EMBL" id="AAFI02000188">
    <property type="protein sequence ID" value="EAL61319.1"/>
    <property type="molecule type" value="Genomic_DNA"/>
</dbReference>
<evidence type="ECO:0000313" key="3">
    <source>
        <dbReference type="EMBL" id="EAL61319.1"/>
    </source>
</evidence>
<dbReference type="PANTHER" id="PTHR36560:SF1">
    <property type="entry name" value="CELLULOSE-BINDING DOMAIN-CONTAINING PROTEIN"/>
    <property type="match status" value="1"/>
</dbReference>
<dbReference type="RefSeq" id="XP_629736.1">
    <property type="nucleotide sequence ID" value="XM_629734.1"/>
</dbReference>
<dbReference type="dictyBase" id="DDB_G0292218">
    <property type="gene designation" value="st15"/>
</dbReference>
<dbReference type="VEuPathDB" id="AmoebaDB:DDB_G0292218"/>
<dbReference type="STRING" id="44689.Q54DJ1"/>
<dbReference type="InParanoid" id="Q54DJ1"/>
<dbReference type="AlphaFoldDB" id="Q54DJ1"/>
<comment type="caution">
    <text evidence="3">The sequence shown here is derived from an EMBL/GenBank/DDBJ whole genome shotgun (WGS) entry which is preliminary data.</text>
</comment>
<dbReference type="SMART" id="SM01063">
    <property type="entry name" value="CBM49"/>
    <property type="match status" value="1"/>
</dbReference>
<dbReference type="GO" id="GO:0005576">
    <property type="term" value="C:extracellular region"/>
    <property type="evidence" value="ECO:0000250"/>
    <property type="project" value="dictyBase"/>
</dbReference>
<dbReference type="PhylomeDB" id="Q54DJ1"/>
<organism evidence="3 4">
    <name type="scientific">Dictyostelium discoideum</name>
    <name type="common">Social amoeba</name>
    <dbReference type="NCBI Taxonomy" id="44689"/>
    <lineage>
        <taxon>Eukaryota</taxon>
        <taxon>Amoebozoa</taxon>
        <taxon>Evosea</taxon>
        <taxon>Eumycetozoa</taxon>
        <taxon>Dictyostelia</taxon>
        <taxon>Dictyosteliales</taxon>
        <taxon>Dictyosteliaceae</taxon>
        <taxon>Dictyostelium</taxon>
    </lineage>
</organism>
<gene>
    <name evidence="3" type="primary">st15</name>
    <name evidence="3" type="ORF">DDB_G0292218</name>
</gene>
<evidence type="ECO:0000259" key="2">
    <source>
        <dbReference type="SMART" id="SM01063"/>
    </source>
</evidence>
<dbReference type="PaxDb" id="44689-DDB0229932"/>
<feature type="chain" id="PRO_5004249820" evidence="1">
    <location>
        <begin position="21"/>
        <end position="122"/>
    </location>
</feature>
<sequence length="122" mass="13409">MFKKLLFFTLTFALFALAICDNSIKITQTLSSAWEGHSTWNVVIENIGDKPIFGATIVAESGLSLERPDNLWSLDSLGNNRFGLPSWITQNGGLKAFNGTHTFGYTNAQPTSAVFSATDIRY</sequence>
<dbReference type="HOGENOM" id="CLU_163684_0_0_1"/>
<dbReference type="KEGG" id="ddi:DDB_G0292218"/>
<feature type="domain" description="Carbohydrate binding" evidence="2">
    <location>
        <begin position="24"/>
        <end position="108"/>
    </location>
</feature>
<dbReference type="GeneID" id="8628565"/>
<accession>Q54DJ1</accession>
<dbReference type="PANTHER" id="PTHR36560">
    <property type="entry name" value="CELLULOSE-BINDING DOMAIN-CONTAINING PROTEIN"/>
    <property type="match status" value="1"/>
</dbReference>
<feature type="signal peptide" evidence="1">
    <location>
        <begin position="1"/>
        <end position="20"/>
    </location>
</feature>
<dbReference type="InterPro" id="IPR019028">
    <property type="entry name" value="CBM_49"/>
</dbReference>
<protein>
    <submittedName>
        <fullName evidence="3">Cellulose-binding domain-containing protein</fullName>
    </submittedName>
</protein>
<evidence type="ECO:0000256" key="1">
    <source>
        <dbReference type="SAM" id="SignalP"/>
    </source>
</evidence>
<dbReference type="GO" id="GO:0030248">
    <property type="term" value="F:cellulose binding"/>
    <property type="evidence" value="ECO:0000314"/>
    <property type="project" value="dictyBase"/>
</dbReference>
<keyword evidence="4" id="KW-1185">Reference proteome</keyword>
<dbReference type="FunCoup" id="Q54DJ1">
    <property type="interactions" value="40"/>
</dbReference>
<keyword evidence="1" id="KW-0732">Signal</keyword>
<dbReference type="Pfam" id="PF09478">
    <property type="entry name" value="CBM49"/>
    <property type="match status" value="1"/>
</dbReference>
<dbReference type="Proteomes" id="UP000002195">
    <property type="component" value="Unassembled WGS sequence"/>
</dbReference>
<name>Q54DJ1_DICDI</name>
<proteinExistence type="predicted"/>